<sequence length="221" mass="24940">MEATGEPTPRAFGVDTPQGRPSFRESGTKAPKRGMRHRLNYRDKLLIIDYFRACGSMPETLHRFFPHLSGRSLDTKRKNIYKWASIRADIEAKANHPVYATHTNSRPKGVGTTLSPEAEDQILEWIVHLRNNAVPVTEEMLQAKALDVAKAFGLSARQFKADWHWRKRFIKQYHLMPESPPSSPLLHPLDEDEPAENDDPHPVPPAEGDAPLPEDVGAVQV</sequence>
<dbReference type="Gene3D" id="1.10.10.60">
    <property type="entry name" value="Homeodomain-like"/>
    <property type="match status" value="1"/>
</dbReference>
<name>A0A1V9Z133_ACHHY</name>
<evidence type="ECO:0000256" key="1">
    <source>
        <dbReference type="ARBA" id="ARBA00023125"/>
    </source>
</evidence>
<organism evidence="4 5">
    <name type="scientific">Achlya hypogyna</name>
    <name type="common">Oomycete</name>
    <name type="synonym">Protoachlya hypogyna</name>
    <dbReference type="NCBI Taxonomy" id="1202772"/>
    <lineage>
        <taxon>Eukaryota</taxon>
        <taxon>Sar</taxon>
        <taxon>Stramenopiles</taxon>
        <taxon>Oomycota</taxon>
        <taxon>Saprolegniomycetes</taxon>
        <taxon>Saprolegniales</taxon>
        <taxon>Achlyaceae</taxon>
        <taxon>Achlya</taxon>
    </lineage>
</organism>
<dbReference type="Pfam" id="PF03221">
    <property type="entry name" value="HTH_Tnp_Tc5"/>
    <property type="match status" value="1"/>
</dbReference>
<dbReference type="InterPro" id="IPR006600">
    <property type="entry name" value="HTH_CenpB_DNA-bd_dom"/>
</dbReference>
<evidence type="ECO:0000313" key="4">
    <source>
        <dbReference type="EMBL" id="OQR91510.1"/>
    </source>
</evidence>
<dbReference type="STRING" id="1202772.A0A1V9Z133"/>
<dbReference type="SMART" id="SM00674">
    <property type="entry name" value="CENPB"/>
    <property type="match status" value="1"/>
</dbReference>
<feature type="region of interest" description="Disordered" evidence="2">
    <location>
        <begin position="179"/>
        <end position="221"/>
    </location>
</feature>
<dbReference type="EMBL" id="JNBR01000521">
    <property type="protein sequence ID" value="OQR91510.1"/>
    <property type="molecule type" value="Genomic_DNA"/>
</dbReference>
<dbReference type="PROSITE" id="PS51253">
    <property type="entry name" value="HTH_CENPB"/>
    <property type="match status" value="1"/>
</dbReference>
<dbReference type="SUPFAM" id="SSF46689">
    <property type="entry name" value="Homeodomain-like"/>
    <property type="match status" value="1"/>
</dbReference>
<keyword evidence="1" id="KW-0238">DNA-binding</keyword>
<evidence type="ECO:0000313" key="5">
    <source>
        <dbReference type="Proteomes" id="UP000243579"/>
    </source>
</evidence>
<evidence type="ECO:0000256" key="2">
    <source>
        <dbReference type="SAM" id="MobiDB-lite"/>
    </source>
</evidence>
<accession>A0A1V9Z133</accession>
<protein>
    <recommendedName>
        <fullName evidence="3">HTH CENPB-type domain-containing protein</fullName>
    </recommendedName>
</protein>
<feature type="region of interest" description="Disordered" evidence="2">
    <location>
        <begin position="1"/>
        <end position="33"/>
    </location>
</feature>
<feature type="domain" description="HTH CENPB-type" evidence="3">
    <location>
        <begin position="106"/>
        <end position="179"/>
    </location>
</feature>
<reference evidence="4 5" key="1">
    <citation type="journal article" date="2014" name="Genome Biol. Evol.">
        <title>The secreted proteins of Achlya hypogyna and Thraustotheca clavata identify the ancestral oomycete secretome and reveal gene acquisitions by horizontal gene transfer.</title>
        <authorList>
            <person name="Misner I."/>
            <person name="Blouin N."/>
            <person name="Leonard G."/>
            <person name="Richards T.A."/>
            <person name="Lane C.E."/>
        </authorList>
    </citation>
    <scope>NUCLEOTIDE SEQUENCE [LARGE SCALE GENOMIC DNA]</scope>
    <source>
        <strain evidence="4 5">ATCC 48635</strain>
    </source>
</reference>
<dbReference type="AlphaFoldDB" id="A0A1V9Z133"/>
<dbReference type="Proteomes" id="UP000243579">
    <property type="component" value="Unassembled WGS sequence"/>
</dbReference>
<keyword evidence="5" id="KW-1185">Reference proteome</keyword>
<evidence type="ECO:0000259" key="3">
    <source>
        <dbReference type="PROSITE" id="PS51253"/>
    </source>
</evidence>
<comment type="caution">
    <text evidence="4">The sequence shown here is derived from an EMBL/GenBank/DDBJ whole genome shotgun (WGS) entry which is preliminary data.</text>
</comment>
<dbReference type="InterPro" id="IPR009057">
    <property type="entry name" value="Homeodomain-like_sf"/>
</dbReference>
<dbReference type="GO" id="GO:0003677">
    <property type="term" value="F:DNA binding"/>
    <property type="evidence" value="ECO:0007669"/>
    <property type="project" value="UniProtKB-KW"/>
</dbReference>
<gene>
    <name evidence="4" type="ORF">ACHHYP_04608</name>
</gene>
<proteinExistence type="predicted"/>
<dbReference type="OrthoDB" id="71701at2759"/>